<dbReference type="RefSeq" id="WP_167211628.1">
    <property type="nucleotide sequence ID" value="NZ_JAASRO010000001.1"/>
</dbReference>
<feature type="domain" description="Aminoglycoside phosphotransferase" evidence="1">
    <location>
        <begin position="113"/>
        <end position="170"/>
    </location>
</feature>
<dbReference type="SUPFAM" id="SSF56112">
    <property type="entry name" value="Protein kinase-like (PK-like)"/>
    <property type="match status" value="1"/>
</dbReference>
<proteinExistence type="predicted"/>
<gene>
    <name evidence="2" type="ORF">BJY22_005308</name>
</gene>
<sequence length="269" mass="29909">MSNPGEPEQDEHLIAGGINQVVRIGQTIRRPMGPWSESVHELLKHLEARGFAGAPRFLGVDHEGREIHSAVAGETPWPPGPALLSTALLESAASLLRRYHDAVDGWSPATGSWQFAPVPVGEPEVICHNDLAPWNLIARDGETVAFVDWDTAAPGPRTWDLAYLAYTLVPLAAPGNLEPMGWPGRVPTRERLKHIRDAYGCTPKQWQAVIATIPARVRAAYDTMRIWAAEDRPGWRAQWEQPEPWRHGAGYLRDIAHIQNSIESWRTTD</sequence>
<dbReference type="Proteomes" id="UP000555407">
    <property type="component" value="Unassembled WGS sequence"/>
</dbReference>
<dbReference type="InterPro" id="IPR002575">
    <property type="entry name" value="Aminoglycoside_PTrfase"/>
</dbReference>
<reference evidence="2 3" key="1">
    <citation type="submission" date="2020-03" db="EMBL/GenBank/DDBJ databases">
        <title>Sequencing the genomes of 1000 actinobacteria strains.</title>
        <authorList>
            <person name="Klenk H.-P."/>
        </authorList>
    </citation>
    <scope>NUCLEOTIDE SEQUENCE [LARGE SCALE GENOMIC DNA]</scope>
    <source>
        <strain evidence="2 3">DSM 45490</strain>
    </source>
</reference>
<dbReference type="EMBL" id="JAASRO010000001">
    <property type="protein sequence ID" value="NIK59591.1"/>
    <property type="molecule type" value="Genomic_DNA"/>
</dbReference>
<protein>
    <recommendedName>
        <fullName evidence="1">Aminoglycoside phosphotransferase domain-containing protein</fullName>
    </recommendedName>
</protein>
<dbReference type="Pfam" id="PF01636">
    <property type="entry name" value="APH"/>
    <property type="match status" value="1"/>
</dbReference>
<organism evidence="2 3">
    <name type="scientific">Kribbella shirazensis</name>
    <dbReference type="NCBI Taxonomy" id="1105143"/>
    <lineage>
        <taxon>Bacteria</taxon>
        <taxon>Bacillati</taxon>
        <taxon>Actinomycetota</taxon>
        <taxon>Actinomycetes</taxon>
        <taxon>Propionibacteriales</taxon>
        <taxon>Kribbellaceae</taxon>
        <taxon>Kribbella</taxon>
    </lineage>
</organism>
<name>A0A7X5VE71_9ACTN</name>
<dbReference type="Gene3D" id="3.90.1200.10">
    <property type="match status" value="1"/>
</dbReference>
<evidence type="ECO:0000313" key="3">
    <source>
        <dbReference type="Proteomes" id="UP000555407"/>
    </source>
</evidence>
<evidence type="ECO:0000313" key="2">
    <source>
        <dbReference type="EMBL" id="NIK59591.1"/>
    </source>
</evidence>
<comment type="caution">
    <text evidence="2">The sequence shown here is derived from an EMBL/GenBank/DDBJ whole genome shotgun (WGS) entry which is preliminary data.</text>
</comment>
<dbReference type="InterPro" id="IPR011009">
    <property type="entry name" value="Kinase-like_dom_sf"/>
</dbReference>
<dbReference type="AlphaFoldDB" id="A0A7X5VE71"/>
<evidence type="ECO:0000259" key="1">
    <source>
        <dbReference type="Pfam" id="PF01636"/>
    </source>
</evidence>
<keyword evidence="3" id="KW-1185">Reference proteome</keyword>
<accession>A0A7X5VE71</accession>